<dbReference type="Proteomes" id="UP000199623">
    <property type="component" value="Unassembled WGS sequence"/>
</dbReference>
<dbReference type="OrthoDB" id="147178at2"/>
<name>A0A1G7XND5_9PSEU</name>
<dbReference type="PROSITE" id="PS51296">
    <property type="entry name" value="RIESKE"/>
    <property type="match status" value="1"/>
</dbReference>
<keyword evidence="6" id="KW-0560">Oxidoreductase</keyword>
<dbReference type="AlphaFoldDB" id="A0A1G7XND5"/>
<dbReference type="GO" id="GO:0046872">
    <property type="term" value="F:metal ion binding"/>
    <property type="evidence" value="ECO:0007669"/>
    <property type="project" value="UniProtKB-KW"/>
</dbReference>
<dbReference type="GO" id="GO:0004497">
    <property type="term" value="F:monooxygenase activity"/>
    <property type="evidence" value="ECO:0007669"/>
    <property type="project" value="UniProtKB-ARBA"/>
</dbReference>
<keyword evidence="4" id="KW-0411">Iron-sulfur</keyword>
<dbReference type="GO" id="GO:0051213">
    <property type="term" value="F:dioxygenase activity"/>
    <property type="evidence" value="ECO:0007669"/>
    <property type="project" value="UniProtKB-KW"/>
</dbReference>
<evidence type="ECO:0000313" key="6">
    <source>
        <dbReference type="EMBL" id="SDG85715.1"/>
    </source>
</evidence>
<dbReference type="CDD" id="cd03528">
    <property type="entry name" value="Rieske_RO_ferredoxin"/>
    <property type="match status" value="1"/>
</dbReference>
<dbReference type="STRING" id="200378.SAMN05216553_112124"/>
<dbReference type="RefSeq" id="WP_090054118.1">
    <property type="nucleotide sequence ID" value="NZ_FNCC01000012.1"/>
</dbReference>
<organism evidence="6 7">
    <name type="scientific">Lentzea fradiae</name>
    <dbReference type="NCBI Taxonomy" id="200378"/>
    <lineage>
        <taxon>Bacteria</taxon>
        <taxon>Bacillati</taxon>
        <taxon>Actinomycetota</taxon>
        <taxon>Actinomycetes</taxon>
        <taxon>Pseudonocardiales</taxon>
        <taxon>Pseudonocardiaceae</taxon>
        <taxon>Lentzea</taxon>
    </lineage>
</organism>
<evidence type="ECO:0000313" key="7">
    <source>
        <dbReference type="Proteomes" id="UP000199623"/>
    </source>
</evidence>
<dbReference type="PANTHER" id="PTHR21496:SF23">
    <property type="entry name" value="3-PHENYLPROPIONATE_CINNAMIC ACID DIOXYGENASE FERREDOXIN SUBUNIT"/>
    <property type="match status" value="1"/>
</dbReference>
<dbReference type="PANTHER" id="PTHR21496">
    <property type="entry name" value="FERREDOXIN-RELATED"/>
    <property type="match status" value="1"/>
</dbReference>
<dbReference type="EMBL" id="FNCC01000012">
    <property type="protein sequence ID" value="SDG85715.1"/>
    <property type="molecule type" value="Genomic_DNA"/>
</dbReference>
<evidence type="ECO:0000259" key="5">
    <source>
        <dbReference type="PROSITE" id="PS51296"/>
    </source>
</evidence>
<dbReference type="NCBIfam" id="NF007422">
    <property type="entry name" value="PRK09965.1"/>
    <property type="match status" value="1"/>
</dbReference>
<keyword evidence="2" id="KW-0479">Metal-binding</keyword>
<evidence type="ECO:0000256" key="4">
    <source>
        <dbReference type="ARBA" id="ARBA00023014"/>
    </source>
</evidence>
<accession>A0A1G7XND5</accession>
<dbReference type="SUPFAM" id="SSF50022">
    <property type="entry name" value="ISP domain"/>
    <property type="match status" value="1"/>
</dbReference>
<dbReference type="InterPro" id="IPR036922">
    <property type="entry name" value="Rieske_2Fe-2S_sf"/>
</dbReference>
<evidence type="ECO:0000256" key="1">
    <source>
        <dbReference type="ARBA" id="ARBA00022714"/>
    </source>
</evidence>
<dbReference type="InterPro" id="IPR017941">
    <property type="entry name" value="Rieske_2Fe-2S"/>
</dbReference>
<dbReference type="Pfam" id="PF00355">
    <property type="entry name" value="Rieske"/>
    <property type="match status" value="1"/>
</dbReference>
<dbReference type="GO" id="GO:0016705">
    <property type="term" value="F:oxidoreductase activity, acting on paired donors, with incorporation or reduction of molecular oxygen"/>
    <property type="evidence" value="ECO:0007669"/>
    <property type="project" value="UniProtKB-ARBA"/>
</dbReference>
<proteinExistence type="predicted"/>
<keyword evidence="1" id="KW-0001">2Fe-2S</keyword>
<gene>
    <name evidence="6" type="ORF">SAMN05216553_112124</name>
</gene>
<evidence type="ECO:0000256" key="2">
    <source>
        <dbReference type="ARBA" id="ARBA00022723"/>
    </source>
</evidence>
<keyword evidence="7" id="KW-1185">Reference proteome</keyword>
<evidence type="ECO:0000256" key="3">
    <source>
        <dbReference type="ARBA" id="ARBA00023004"/>
    </source>
</evidence>
<keyword evidence="6" id="KW-0223">Dioxygenase</keyword>
<protein>
    <submittedName>
        <fullName evidence="6">3-phenylpropionate/trans-cinnamate dioxygenase ferredoxin subunit</fullName>
    </submittedName>
</protein>
<reference evidence="7" key="1">
    <citation type="submission" date="2016-10" db="EMBL/GenBank/DDBJ databases">
        <authorList>
            <person name="Varghese N."/>
            <person name="Submissions S."/>
        </authorList>
    </citation>
    <scope>NUCLEOTIDE SEQUENCE [LARGE SCALE GENOMIC DNA]</scope>
    <source>
        <strain evidence="7">CGMCC 4.3506</strain>
    </source>
</reference>
<dbReference type="GO" id="GO:0051537">
    <property type="term" value="F:2 iron, 2 sulfur cluster binding"/>
    <property type="evidence" value="ECO:0007669"/>
    <property type="project" value="UniProtKB-KW"/>
</dbReference>
<sequence length="106" mass="11316">MIRACALVDLPSGEAVRVVGPHAPIAVFNADGAIYAIDDTCTHQDASLSEGWLEGCFVECPLHAASFDLRTGEPTCLPAKRSVRTYPVLVEDGVVYVDVEVNKDVA</sequence>
<feature type="domain" description="Rieske" evidence="5">
    <location>
        <begin position="2"/>
        <end position="97"/>
    </location>
</feature>
<dbReference type="Gene3D" id="2.102.10.10">
    <property type="entry name" value="Rieske [2Fe-2S] iron-sulphur domain"/>
    <property type="match status" value="1"/>
</dbReference>
<keyword evidence="3" id="KW-0408">Iron</keyword>